<evidence type="ECO:0000313" key="4">
    <source>
        <dbReference type="EnsemblMetazoa" id="HelroP161435"/>
    </source>
</evidence>
<feature type="domain" description="Fibronectin type-III" evidence="2">
    <location>
        <begin position="144"/>
        <end position="237"/>
    </location>
</feature>
<dbReference type="STRING" id="6412.T1ERH0"/>
<dbReference type="EMBL" id="KB096742">
    <property type="protein sequence ID" value="ESO02194.1"/>
    <property type="molecule type" value="Genomic_DNA"/>
</dbReference>
<dbReference type="eggNOG" id="KOG4221">
    <property type="taxonomic scope" value="Eukaryota"/>
</dbReference>
<dbReference type="OrthoDB" id="6155388at2759"/>
<reference evidence="5" key="1">
    <citation type="submission" date="2012-12" db="EMBL/GenBank/DDBJ databases">
        <authorList>
            <person name="Hellsten U."/>
            <person name="Grimwood J."/>
            <person name="Chapman J.A."/>
            <person name="Shapiro H."/>
            <person name="Aerts A."/>
            <person name="Otillar R.P."/>
            <person name="Terry A.Y."/>
            <person name="Boore J.L."/>
            <person name="Simakov O."/>
            <person name="Marletaz F."/>
            <person name="Cho S.-J."/>
            <person name="Edsinger-Gonzales E."/>
            <person name="Havlak P."/>
            <person name="Kuo D.-H."/>
            <person name="Larsson T."/>
            <person name="Lv J."/>
            <person name="Arendt D."/>
            <person name="Savage R."/>
            <person name="Osoegawa K."/>
            <person name="de Jong P."/>
            <person name="Lindberg D.R."/>
            <person name="Seaver E.C."/>
            <person name="Weisblat D.A."/>
            <person name="Putnam N.H."/>
            <person name="Grigoriev I.V."/>
            <person name="Rokhsar D.S."/>
        </authorList>
    </citation>
    <scope>NUCLEOTIDE SEQUENCE</scope>
</reference>
<dbReference type="InParanoid" id="T1ERH0"/>
<dbReference type="KEGG" id="hro:HELRODRAFT_161435"/>
<dbReference type="AlphaFoldDB" id="T1ERH0"/>
<dbReference type="PANTHER" id="PTHR46708">
    <property type="entry name" value="TENASCIN"/>
    <property type="match status" value="1"/>
</dbReference>
<evidence type="ECO:0000259" key="2">
    <source>
        <dbReference type="PROSITE" id="PS50853"/>
    </source>
</evidence>
<dbReference type="InterPro" id="IPR036116">
    <property type="entry name" value="FN3_sf"/>
</dbReference>
<dbReference type="EnsemblMetazoa" id="HelroT161435">
    <property type="protein sequence ID" value="HelroP161435"/>
    <property type="gene ID" value="HelroG161435"/>
</dbReference>
<dbReference type="InterPro" id="IPR003961">
    <property type="entry name" value="FN3_dom"/>
</dbReference>
<accession>T1ERH0</accession>
<dbReference type="RefSeq" id="XP_009019602.1">
    <property type="nucleotide sequence ID" value="XM_009021354.1"/>
</dbReference>
<evidence type="ECO:0000256" key="1">
    <source>
        <dbReference type="ARBA" id="ARBA00022737"/>
    </source>
</evidence>
<dbReference type="InterPro" id="IPR050991">
    <property type="entry name" value="ECM_Regulatory_Proteins"/>
</dbReference>
<dbReference type="CDD" id="cd00063">
    <property type="entry name" value="FN3"/>
    <property type="match status" value="2"/>
</dbReference>
<protein>
    <recommendedName>
        <fullName evidence="2">Fibronectin type-III domain-containing protein</fullName>
    </recommendedName>
</protein>
<keyword evidence="5" id="KW-1185">Reference proteome</keyword>
<evidence type="ECO:0000313" key="3">
    <source>
        <dbReference type="EMBL" id="ESO02194.1"/>
    </source>
</evidence>
<dbReference type="SMART" id="SM00060">
    <property type="entry name" value="FN3"/>
    <property type="match status" value="1"/>
</dbReference>
<proteinExistence type="predicted"/>
<gene>
    <name evidence="4" type="primary">20199170</name>
    <name evidence="3" type="ORF">HELRODRAFT_161435</name>
</gene>
<dbReference type="CTD" id="20199170"/>
<sequence length="247" mass="27676">MFNFETIIPTIFTTSCCLQTCSQVQKNNDDPLTRKNGSLFLTKNQKSMKPLIPDINGTTVVLRNLPQHTNKPGCPIIGYKVRVKQEGAKKPQVREVSGVRNTITLQYMLPNATYHIRLISVQCDGKVKTSKRLTVTIPDPHLSDIGKPAIVNFKGNADSIYLAWEPPNSSIAIRGYIVGYGEGVPDVNWQYLDVTQRNITIRNLKKNTQYLITLRAFHNDNVRGPPAMELINTVKEKGLLPHFSTSS</sequence>
<dbReference type="EMBL" id="AMQM01000820">
    <property type="status" value="NOT_ANNOTATED_CDS"/>
    <property type="molecule type" value="Genomic_DNA"/>
</dbReference>
<dbReference type="GeneID" id="20199170"/>
<dbReference type="Gene3D" id="2.60.40.10">
    <property type="entry name" value="Immunoglobulins"/>
    <property type="match status" value="2"/>
</dbReference>
<dbReference type="HOGENOM" id="CLU_1125597_0_0_1"/>
<reference evidence="3 5" key="2">
    <citation type="journal article" date="2013" name="Nature">
        <title>Insights into bilaterian evolution from three spiralian genomes.</title>
        <authorList>
            <person name="Simakov O."/>
            <person name="Marletaz F."/>
            <person name="Cho S.J."/>
            <person name="Edsinger-Gonzales E."/>
            <person name="Havlak P."/>
            <person name="Hellsten U."/>
            <person name="Kuo D.H."/>
            <person name="Larsson T."/>
            <person name="Lv J."/>
            <person name="Arendt D."/>
            <person name="Savage R."/>
            <person name="Osoegawa K."/>
            <person name="de Jong P."/>
            <person name="Grimwood J."/>
            <person name="Chapman J.A."/>
            <person name="Shapiro H."/>
            <person name="Aerts A."/>
            <person name="Otillar R.P."/>
            <person name="Terry A.Y."/>
            <person name="Boore J.L."/>
            <person name="Grigoriev I.V."/>
            <person name="Lindberg D.R."/>
            <person name="Seaver E.C."/>
            <person name="Weisblat D.A."/>
            <person name="Putnam N.H."/>
            <person name="Rokhsar D.S."/>
        </authorList>
    </citation>
    <scope>NUCLEOTIDE SEQUENCE</scope>
</reference>
<dbReference type="PROSITE" id="PS50853">
    <property type="entry name" value="FN3"/>
    <property type="match status" value="2"/>
</dbReference>
<keyword evidence="1" id="KW-0677">Repeat</keyword>
<dbReference type="PANTHER" id="PTHR46708:SF2">
    <property type="entry name" value="FIBRONECTIN TYPE-III DOMAIN-CONTAINING PROTEIN"/>
    <property type="match status" value="1"/>
</dbReference>
<dbReference type="SUPFAM" id="SSF49265">
    <property type="entry name" value="Fibronectin type III"/>
    <property type="match status" value="1"/>
</dbReference>
<reference evidence="4" key="3">
    <citation type="submission" date="2015-06" db="UniProtKB">
        <authorList>
            <consortium name="EnsemblMetazoa"/>
        </authorList>
    </citation>
    <scope>IDENTIFICATION</scope>
</reference>
<name>T1ERH0_HELRO</name>
<evidence type="ECO:0000313" key="5">
    <source>
        <dbReference type="Proteomes" id="UP000015101"/>
    </source>
</evidence>
<organism evidence="4 5">
    <name type="scientific">Helobdella robusta</name>
    <name type="common">Californian leech</name>
    <dbReference type="NCBI Taxonomy" id="6412"/>
    <lineage>
        <taxon>Eukaryota</taxon>
        <taxon>Metazoa</taxon>
        <taxon>Spiralia</taxon>
        <taxon>Lophotrochozoa</taxon>
        <taxon>Annelida</taxon>
        <taxon>Clitellata</taxon>
        <taxon>Hirudinea</taxon>
        <taxon>Rhynchobdellida</taxon>
        <taxon>Glossiphoniidae</taxon>
        <taxon>Helobdella</taxon>
    </lineage>
</organism>
<dbReference type="InterPro" id="IPR013783">
    <property type="entry name" value="Ig-like_fold"/>
</dbReference>
<dbReference type="Proteomes" id="UP000015101">
    <property type="component" value="Unassembled WGS sequence"/>
</dbReference>
<dbReference type="Pfam" id="PF00041">
    <property type="entry name" value="fn3"/>
    <property type="match status" value="2"/>
</dbReference>
<feature type="domain" description="Fibronectin type-III" evidence="2">
    <location>
        <begin position="46"/>
        <end position="140"/>
    </location>
</feature>